<gene>
    <name evidence="2" type="ORF">LAZ67_13001182</name>
</gene>
<organism evidence="2 3">
    <name type="scientific">Cordylochernes scorpioides</name>
    <dbReference type="NCBI Taxonomy" id="51811"/>
    <lineage>
        <taxon>Eukaryota</taxon>
        <taxon>Metazoa</taxon>
        <taxon>Ecdysozoa</taxon>
        <taxon>Arthropoda</taxon>
        <taxon>Chelicerata</taxon>
        <taxon>Arachnida</taxon>
        <taxon>Pseudoscorpiones</taxon>
        <taxon>Cheliferoidea</taxon>
        <taxon>Chernetidae</taxon>
        <taxon>Cordylochernes</taxon>
    </lineage>
</organism>
<dbReference type="PANTHER" id="PTHR11439">
    <property type="entry name" value="GAG-POL-RELATED RETROTRANSPOSON"/>
    <property type="match status" value="1"/>
</dbReference>
<sequence>MAFAVTKLAQFCSNPGERHWQAAKHILRYLQATKNVSLIYKRGSDDILAFSDSDWANEIDDRRSTSGSAVTINGCLVSWRSKKQNCVSLSTMESEYIALAQTTKEILWIAQILENLKCLTNASRPITIFCDNRAAIEFSKNNIENNRLKHIDIRYHYIREKVNSGDIHVNYISTNDNLADIFTKGLKRTAHQNACAAMNCLDTGILHGISKWFLLCVPSADVGLYVTVVKLGDLCEKNEQCNLTEPNALCNFNEASLHLMICQCKNGFDSKDSKCFPVMRRNSFLGGTPHFDNGDLVPIFLGFLAAGLALMACCAGLIQLMSMRNEVGLPWFKSRTRIVDWESDKYMSFKVKIELRSSWRTREERRLITIERTQF</sequence>
<evidence type="ECO:0000313" key="3">
    <source>
        <dbReference type="Proteomes" id="UP001235939"/>
    </source>
</evidence>
<evidence type="ECO:0000256" key="1">
    <source>
        <dbReference type="SAM" id="Phobius"/>
    </source>
</evidence>
<keyword evidence="3" id="KW-1185">Reference proteome</keyword>
<accession>A0ABY6L7L2</accession>
<evidence type="ECO:0000313" key="2">
    <source>
        <dbReference type="EMBL" id="UYV75740.1"/>
    </source>
</evidence>
<dbReference type="CDD" id="cd09272">
    <property type="entry name" value="RNase_HI_RT_Ty1"/>
    <property type="match status" value="1"/>
</dbReference>
<keyword evidence="1" id="KW-1133">Transmembrane helix</keyword>
<keyword evidence="1" id="KW-0472">Membrane</keyword>
<reference evidence="2 3" key="1">
    <citation type="submission" date="2022-01" db="EMBL/GenBank/DDBJ databases">
        <title>A chromosomal length assembly of Cordylochernes scorpioides.</title>
        <authorList>
            <person name="Zeh D."/>
            <person name="Zeh J."/>
        </authorList>
    </citation>
    <scope>NUCLEOTIDE SEQUENCE [LARGE SCALE GENOMIC DNA]</scope>
    <source>
        <strain evidence="2">IN4F17</strain>
        <tissue evidence="2">Whole Body</tissue>
    </source>
</reference>
<name>A0ABY6L7L2_9ARAC</name>
<protein>
    <recommendedName>
        <fullName evidence="4">Copia protein</fullName>
    </recommendedName>
</protein>
<dbReference type="PANTHER" id="PTHR11439:SF440">
    <property type="entry name" value="INTEGRASE CATALYTIC DOMAIN-CONTAINING PROTEIN"/>
    <property type="match status" value="1"/>
</dbReference>
<dbReference type="SUPFAM" id="SSF56672">
    <property type="entry name" value="DNA/RNA polymerases"/>
    <property type="match status" value="1"/>
</dbReference>
<evidence type="ECO:0008006" key="4">
    <source>
        <dbReference type="Google" id="ProtNLM"/>
    </source>
</evidence>
<feature type="transmembrane region" description="Helical" evidence="1">
    <location>
        <begin position="296"/>
        <end position="318"/>
    </location>
</feature>
<dbReference type="InterPro" id="IPR043502">
    <property type="entry name" value="DNA/RNA_pol_sf"/>
</dbReference>
<keyword evidence="1" id="KW-0812">Transmembrane</keyword>
<dbReference type="Proteomes" id="UP001235939">
    <property type="component" value="Chromosome 13"/>
</dbReference>
<dbReference type="EMBL" id="CP092875">
    <property type="protein sequence ID" value="UYV75740.1"/>
    <property type="molecule type" value="Genomic_DNA"/>
</dbReference>
<proteinExistence type="predicted"/>